<reference evidence="2 3" key="1">
    <citation type="submission" date="2021-08" db="EMBL/GenBank/DDBJ databases">
        <authorList>
            <person name="Peeters C."/>
        </authorList>
    </citation>
    <scope>NUCLEOTIDE SEQUENCE [LARGE SCALE GENOMIC DNA]</scope>
    <source>
        <strain evidence="2 3">LMG 23992</strain>
    </source>
</reference>
<protein>
    <recommendedName>
        <fullName evidence="4">Lipoprotein transmembrane</fullName>
    </recommendedName>
</protein>
<evidence type="ECO:0008006" key="4">
    <source>
        <dbReference type="Google" id="ProtNLM"/>
    </source>
</evidence>
<keyword evidence="1" id="KW-0732">Signal</keyword>
<feature type="signal peptide" evidence="1">
    <location>
        <begin position="1"/>
        <end position="21"/>
    </location>
</feature>
<gene>
    <name evidence="2" type="ORF">LMG23992_01047</name>
</gene>
<accession>A0ABN7Y7F6</accession>
<name>A0ABN7Y7F6_9BURK</name>
<evidence type="ECO:0000313" key="3">
    <source>
        <dbReference type="Proteomes" id="UP000727654"/>
    </source>
</evidence>
<dbReference type="Proteomes" id="UP000727654">
    <property type="component" value="Unassembled WGS sequence"/>
</dbReference>
<dbReference type="PROSITE" id="PS51257">
    <property type="entry name" value="PROKAR_LIPOPROTEIN"/>
    <property type="match status" value="1"/>
</dbReference>
<dbReference type="RefSeq" id="WP_224078720.1">
    <property type="nucleotide sequence ID" value="NZ_CAJZAI010000002.1"/>
</dbReference>
<organism evidence="2 3">
    <name type="scientific">Cupriavidus laharis</name>
    <dbReference type="NCBI Taxonomy" id="151654"/>
    <lineage>
        <taxon>Bacteria</taxon>
        <taxon>Pseudomonadati</taxon>
        <taxon>Pseudomonadota</taxon>
        <taxon>Betaproteobacteria</taxon>
        <taxon>Burkholderiales</taxon>
        <taxon>Burkholderiaceae</taxon>
        <taxon>Cupriavidus</taxon>
    </lineage>
</organism>
<dbReference type="EMBL" id="CAJZAI010000002">
    <property type="protein sequence ID" value="CAG9168187.1"/>
    <property type="molecule type" value="Genomic_DNA"/>
</dbReference>
<comment type="caution">
    <text evidence="2">The sequence shown here is derived from an EMBL/GenBank/DDBJ whole genome shotgun (WGS) entry which is preliminary data.</text>
</comment>
<evidence type="ECO:0000313" key="2">
    <source>
        <dbReference type="EMBL" id="CAG9168187.1"/>
    </source>
</evidence>
<keyword evidence="3" id="KW-1185">Reference proteome</keyword>
<feature type="chain" id="PRO_5046215750" description="Lipoprotein transmembrane" evidence="1">
    <location>
        <begin position="22"/>
        <end position="174"/>
    </location>
</feature>
<evidence type="ECO:0000256" key="1">
    <source>
        <dbReference type="SAM" id="SignalP"/>
    </source>
</evidence>
<sequence>MRIRLATLASLACVAALTLGACSTLQPEQTGQRLIGSDQGAVRSTFGEPTDAFKFPNGTSRWLYSEQPMGHAVYAADFDATGKLVSYRQMLTEAEIYRAQVGVWTKRDVLERFGKPREPIQYYPLMKREAWSYRMYQDGYQTAHFSCYFDDNGVLQQTMIIVDPLGGDRRGRSR</sequence>
<proteinExistence type="predicted"/>